<evidence type="ECO:0000259" key="7">
    <source>
        <dbReference type="PROSITE" id="PS50994"/>
    </source>
</evidence>
<dbReference type="SUPFAM" id="SSF50610">
    <property type="entry name" value="mu transposase, C-terminal domain"/>
    <property type="match status" value="1"/>
</dbReference>
<evidence type="ECO:0000256" key="5">
    <source>
        <dbReference type="ARBA" id="ARBA00022801"/>
    </source>
</evidence>
<dbReference type="GO" id="GO:0004519">
    <property type="term" value="F:endonuclease activity"/>
    <property type="evidence" value="ECO:0007669"/>
    <property type="project" value="UniProtKB-KW"/>
</dbReference>
<comment type="caution">
    <text evidence="8">The sequence shown here is derived from an EMBL/GenBank/DDBJ whole genome shotgun (WGS) entry which is preliminary data.</text>
</comment>
<accession>A0ABD4JIP2</accession>
<dbReference type="Pfam" id="PF00665">
    <property type="entry name" value="rve"/>
    <property type="match status" value="1"/>
</dbReference>
<reference evidence="8 9" key="1">
    <citation type="submission" date="2020-10" db="EMBL/GenBank/DDBJ databases">
        <title>Campylobacter californiensis sp. nov. isolated from cattle and feral swine in California.</title>
        <authorList>
            <person name="Miller W.G."/>
        </authorList>
    </citation>
    <scope>NUCLEOTIDE SEQUENCE [LARGE SCALE GENOMIC DNA]</scope>
    <source>
        <strain evidence="8 9">RM12919</strain>
    </source>
</reference>
<dbReference type="InterPro" id="IPR010921">
    <property type="entry name" value="Trp_repressor/repl_initiator"/>
</dbReference>
<dbReference type="AlphaFoldDB" id="A0ABD4JIP2"/>
<dbReference type="GO" id="GO:0003964">
    <property type="term" value="F:RNA-directed DNA polymerase activity"/>
    <property type="evidence" value="ECO:0007669"/>
    <property type="project" value="UniProtKB-KW"/>
</dbReference>
<dbReference type="PANTHER" id="PTHR41694">
    <property type="entry name" value="ENDOGENOUS RETROVIRUS GROUP K MEMBER POL PROTEIN"/>
    <property type="match status" value="1"/>
</dbReference>
<sequence length="682" mass="77100">MLYVKTGVAAEIFNMNSRALANSANRGSDKYPFIRLNGAGIRSRGGAMLLFEVDIADISSCVRAKKLKNDVSVYIYEGGEYKMMKFSEIKRAKSDQANQDNTDLADEFDEGDIFLEASDEEIASARAKRDIVKRYEKAKLNGLPSKKFCEIEGISEANLFRWQKAYKEHGLRGLLDRRGKNKGSYKLEDWMKEFILTQFRAYGAGDFNVTQVWKDLHEEYGKRSGKFNRYEFLSGSVEPLFDTGVISRFIKSYYADKRLEYTLITKGTDKATSYFDPAHGDQGALVTRRNQVWQIDSSKLDVIVRDGEGGVQVRPNILSLIDVYSGRCVATIAETSNALALTRLLWRAMEILGKPECIKGDNGADYVSEAFQRLLEGLNIDYDAARAYHGRDKAYVERHFKTLQRSKMAHTPGYIGGSLAKRENIEQQTPKKERHAKDEFGHIIKTHQENLLTYEDMKKRFETAVLEWDITAVKRKNSAPIIKWNSDDTPLKAVEYEHFVLYAGSKGVHQVGKKGITIDGIRYTSRHLPNVGTQVRVSVNIDDVSEAYVFSLSGAFICKAKDSEVASFSAEEFAAATKLFKQNLKEIRKVIKQAKVSEFSKLNVAYDLDMMKKAHEAALKKENKVKADTNIEQIKQSIKEQESLASIVNAVFDYDEIAKPASDKKERKSITDIAIENTLKAV</sequence>
<keyword evidence="3" id="KW-0540">Nuclease</keyword>
<protein>
    <submittedName>
        <fullName evidence="8">DDE-type integrase/transposase/recombinase</fullName>
    </submittedName>
</protein>
<dbReference type="PANTHER" id="PTHR41694:SF3">
    <property type="entry name" value="RNA-DIRECTED DNA POLYMERASE-RELATED"/>
    <property type="match status" value="1"/>
</dbReference>
<evidence type="ECO:0000256" key="2">
    <source>
        <dbReference type="ARBA" id="ARBA00022695"/>
    </source>
</evidence>
<feature type="domain" description="Integrase catalytic" evidence="7">
    <location>
        <begin position="285"/>
        <end position="405"/>
    </location>
</feature>
<proteinExistence type="predicted"/>
<keyword evidence="5" id="KW-0378">Hydrolase</keyword>
<dbReference type="SUPFAM" id="SSF48295">
    <property type="entry name" value="TrpR-like"/>
    <property type="match status" value="1"/>
</dbReference>
<keyword evidence="4" id="KW-0255">Endonuclease</keyword>
<evidence type="ECO:0000256" key="6">
    <source>
        <dbReference type="ARBA" id="ARBA00022918"/>
    </source>
</evidence>
<keyword evidence="1" id="KW-0808">Transferase</keyword>
<evidence type="ECO:0000313" key="9">
    <source>
        <dbReference type="Proteomes" id="UP001318760"/>
    </source>
</evidence>
<name>A0ABD4JIP2_9BACT</name>
<dbReference type="InterPro" id="IPR015378">
    <property type="entry name" value="Transposase-like_Mu_C"/>
</dbReference>
<evidence type="ECO:0000256" key="1">
    <source>
        <dbReference type="ARBA" id="ARBA00022679"/>
    </source>
</evidence>
<dbReference type="Pfam" id="PF09299">
    <property type="entry name" value="Mu-transpos_C"/>
    <property type="match status" value="1"/>
</dbReference>
<evidence type="ECO:0000256" key="3">
    <source>
        <dbReference type="ARBA" id="ARBA00022722"/>
    </source>
</evidence>
<dbReference type="InterPro" id="IPR009004">
    <property type="entry name" value="Transposase_Mu_C"/>
</dbReference>
<dbReference type="InterPro" id="IPR001584">
    <property type="entry name" value="Integrase_cat-core"/>
</dbReference>
<keyword evidence="2" id="KW-0548">Nucleotidyltransferase</keyword>
<keyword evidence="6" id="KW-0695">RNA-directed DNA polymerase</keyword>
<dbReference type="InterPro" id="IPR036397">
    <property type="entry name" value="RNaseH_sf"/>
</dbReference>
<gene>
    <name evidence="8" type="ORF">CCAL12919_05700</name>
</gene>
<dbReference type="InterPro" id="IPR012337">
    <property type="entry name" value="RNaseH-like_sf"/>
</dbReference>
<dbReference type="RefSeq" id="WP_336615866.1">
    <property type="nucleotide sequence ID" value="NZ_JADBHS010000009.1"/>
</dbReference>
<dbReference type="SUPFAM" id="SSF53098">
    <property type="entry name" value="Ribonuclease H-like"/>
    <property type="match status" value="1"/>
</dbReference>
<organism evidence="8 9">
    <name type="scientific">Campylobacter californiensis</name>
    <dbReference type="NCBI Taxonomy" id="1032243"/>
    <lineage>
        <taxon>Bacteria</taxon>
        <taxon>Pseudomonadati</taxon>
        <taxon>Campylobacterota</taxon>
        <taxon>Epsilonproteobacteria</taxon>
        <taxon>Campylobacterales</taxon>
        <taxon>Campylobacteraceae</taxon>
        <taxon>Campylobacter</taxon>
    </lineage>
</organism>
<dbReference type="EMBL" id="JADBHS010000009">
    <property type="protein sequence ID" value="MBE2986626.1"/>
    <property type="molecule type" value="Genomic_DNA"/>
</dbReference>
<dbReference type="Gene3D" id="3.30.420.10">
    <property type="entry name" value="Ribonuclease H-like superfamily/Ribonuclease H"/>
    <property type="match status" value="1"/>
</dbReference>
<dbReference type="Proteomes" id="UP001318760">
    <property type="component" value="Unassembled WGS sequence"/>
</dbReference>
<evidence type="ECO:0000256" key="4">
    <source>
        <dbReference type="ARBA" id="ARBA00022759"/>
    </source>
</evidence>
<dbReference type="PROSITE" id="PS50994">
    <property type="entry name" value="INTEGRASE"/>
    <property type="match status" value="1"/>
</dbReference>
<dbReference type="GO" id="GO:0016787">
    <property type="term" value="F:hydrolase activity"/>
    <property type="evidence" value="ECO:0007669"/>
    <property type="project" value="UniProtKB-KW"/>
</dbReference>
<evidence type="ECO:0000313" key="8">
    <source>
        <dbReference type="EMBL" id="MBE2986626.1"/>
    </source>
</evidence>